<dbReference type="EMBL" id="MLYV02000765">
    <property type="protein sequence ID" value="PSR77967.1"/>
    <property type="molecule type" value="Genomic_DNA"/>
</dbReference>
<protein>
    <submittedName>
        <fullName evidence="2">Uncharacterized protein</fullName>
    </submittedName>
</protein>
<feature type="region of interest" description="Disordered" evidence="1">
    <location>
        <begin position="1"/>
        <end position="114"/>
    </location>
</feature>
<keyword evidence="3" id="KW-1185">Reference proteome</keyword>
<gene>
    <name evidence="2" type="ORF">PHLCEN_2v7625</name>
</gene>
<dbReference type="Proteomes" id="UP000186601">
    <property type="component" value="Unassembled WGS sequence"/>
</dbReference>
<accession>A0A2R6NW02</accession>
<sequence>MVITGDARVKRKAQEIGGEEPVSKRVRTSTIIETSTHQQPSSDSGAGPTETEHESATLEQPEESDKKKGKRRAAAVGGEAENAQPKPRTTYRKLAPPRPFPTVPTSVSATGPRSAHVKGKNYICITRKTPLGAYLRRCKDVILKDGCVMCLAIEQDPDYMRQDIRRYI</sequence>
<name>A0A2R6NW02_9APHY</name>
<dbReference type="AlphaFoldDB" id="A0A2R6NW02"/>
<proteinExistence type="predicted"/>
<comment type="caution">
    <text evidence="2">The sequence shown here is derived from an EMBL/GenBank/DDBJ whole genome shotgun (WGS) entry which is preliminary data.</text>
</comment>
<evidence type="ECO:0000313" key="3">
    <source>
        <dbReference type="Proteomes" id="UP000186601"/>
    </source>
</evidence>
<reference evidence="2 3" key="1">
    <citation type="submission" date="2018-02" db="EMBL/GenBank/DDBJ databases">
        <title>Genome sequence of the basidiomycete white-rot fungus Phlebia centrifuga.</title>
        <authorList>
            <person name="Granchi Z."/>
            <person name="Peng M."/>
            <person name="de Vries R.P."/>
            <person name="Hilden K."/>
            <person name="Makela M.R."/>
            <person name="Grigoriev I."/>
            <person name="Riley R."/>
        </authorList>
    </citation>
    <scope>NUCLEOTIDE SEQUENCE [LARGE SCALE GENOMIC DNA]</scope>
    <source>
        <strain evidence="2 3">FBCC195</strain>
    </source>
</reference>
<feature type="compositionally biased region" description="Polar residues" evidence="1">
    <location>
        <begin position="28"/>
        <end position="44"/>
    </location>
</feature>
<evidence type="ECO:0000313" key="2">
    <source>
        <dbReference type="EMBL" id="PSR77967.1"/>
    </source>
</evidence>
<evidence type="ECO:0000256" key="1">
    <source>
        <dbReference type="SAM" id="MobiDB-lite"/>
    </source>
</evidence>
<organism evidence="2 3">
    <name type="scientific">Hermanssonia centrifuga</name>
    <dbReference type="NCBI Taxonomy" id="98765"/>
    <lineage>
        <taxon>Eukaryota</taxon>
        <taxon>Fungi</taxon>
        <taxon>Dikarya</taxon>
        <taxon>Basidiomycota</taxon>
        <taxon>Agaricomycotina</taxon>
        <taxon>Agaricomycetes</taxon>
        <taxon>Polyporales</taxon>
        <taxon>Meruliaceae</taxon>
        <taxon>Hermanssonia</taxon>
    </lineage>
</organism>
<dbReference type="STRING" id="98765.A0A2R6NW02"/>
<dbReference type="OrthoDB" id="416729at2759"/>